<protein>
    <submittedName>
        <fullName evidence="3">Glycosyltransferase</fullName>
        <ecNumber evidence="3">2.4.1.-</ecNumber>
    </submittedName>
</protein>
<proteinExistence type="predicted"/>
<sequence>MKIGFHCWEFPPTIVGGLGTYAQCMTEALAALEQELVVWAPDQEWAHSVAPVQSPRITVRRIPLFDATPMFPHVIAPDMQAWGRFFSDILTFNLLAAAETRQAAGLDLVAIQDWLSGITGMVLAKERRVPLVFHVHSAEWGRQPGGGSPLVSHLEGALQHEADAVITVSDAMREDLIAHGWSADKVHAVWNGVDPVRYRPDAVTPERAAVVRREYGIAADEPLVLFVGRMTQVKGVHALVEAMPQVIAKNPRVRLVIVGKGELEEPVRERVRQLGIEEHVRLRYEFVNEEERIAHYAACDVTVFPSTYEPFGIVTLESMAMGKATVAGAKDVVGFREQVVAQGPSQSGVHVDGASPHDIAWGLNEALEDRDRLQQWGANGRQRVLDAFTWAHSAQKTLAVYRQTVERFRGGAATAAGAIR</sequence>
<keyword evidence="3" id="KW-0328">Glycosyltransferase</keyword>
<name>A0A6J4JHJ6_9CHLR</name>
<dbReference type="AlphaFoldDB" id="A0A6J4JHJ6"/>
<gene>
    <name evidence="3" type="ORF">AVDCRST_MAG77-3513</name>
</gene>
<organism evidence="3">
    <name type="scientific">uncultured Chloroflexota bacterium</name>
    <dbReference type="NCBI Taxonomy" id="166587"/>
    <lineage>
        <taxon>Bacteria</taxon>
        <taxon>Bacillati</taxon>
        <taxon>Chloroflexota</taxon>
        <taxon>environmental samples</taxon>
    </lineage>
</organism>
<reference evidence="3" key="1">
    <citation type="submission" date="2020-02" db="EMBL/GenBank/DDBJ databases">
        <authorList>
            <person name="Meier V. D."/>
        </authorList>
    </citation>
    <scope>NUCLEOTIDE SEQUENCE</scope>
    <source>
        <strain evidence="3">AVDCRST_MAG77</strain>
    </source>
</reference>
<dbReference type="PANTHER" id="PTHR45947:SF3">
    <property type="entry name" value="SULFOQUINOVOSYL TRANSFERASE SQD2"/>
    <property type="match status" value="1"/>
</dbReference>
<dbReference type="InterPro" id="IPR028098">
    <property type="entry name" value="Glyco_trans_4-like_N"/>
</dbReference>
<dbReference type="GO" id="GO:0016758">
    <property type="term" value="F:hexosyltransferase activity"/>
    <property type="evidence" value="ECO:0007669"/>
    <property type="project" value="TreeGrafter"/>
</dbReference>
<evidence type="ECO:0000313" key="3">
    <source>
        <dbReference type="EMBL" id="CAA9276940.1"/>
    </source>
</evidence>
<feature type="domain" description="Glycosyltransferase subfamily 4-like N-terminal" evidence="2">
    <location>
        <begin position="16"/>
        <end position="192"/>
    </location>
</feature>
<evidence type="ECO:0000259" key="1">
    <source>
        <dbReference type="Pfam" id="PF00534"/>
    </source>
</evidence>
<accession>A0A6J4JHJ6</accession>
<dbReference type="InterPro" id="IPR001296">
    <property type="entry name" value="Glyco_trans_1"/>
</dbReference>
<dbReference type="Gene3D" id="3.40.50.2000">
    <property type="entry name" value="Glycogen Phosphorylase B"/>
    <property type="match status" value="2"/>
</dbReference>
<dbReference type="CDD" id="cd03801">
    <property type="entry name" value="GT4_PimA-like"/>
    <property type="match status" value="1"/>
</dbReference>
<dbReference type="PANTHER" id="PTHR45947">
    <property type="entry name" value="SULFOQUINOVOSYL TRANSFERASE SQD2"/>
    <property type="match status" value="1"/>
</dbReference>
<keyword evidence="3" id="KW-0808">Transferase</keyword>
<dbReference type="Pfam" id="PF13579">
    <property type="entry name" value="Glyco_trans_4_4"/>
    <property type="match status" value="1"/>
</dbReference>
<dbReference type="EC" id="2.4.1.-" evidence="3"/>
<dbReference type="EMBL" id="CADCTC010000194">
    <property type="protein sequence ID" value="CAA9276940.1"/>
    <property type="molecule type" value="Genomic_DNA"/>
</dbReference>
<dbReference type="SUPFAM" id="SSF53756">
    <property type="entry name" value="UDP-Glycosyltransferase/glycogen phosphorylase"/>
    <property type="match status" value="1"/>
</dbReference>
<dbReference type="InterPro" id="IPR050194">
    <property type="entry name" value="Glycosyltransferase_grp1"/>
</dbReference>
<evidence type="ECO:0000259" key="2">
    <source>
        <dbReference type="Pfam" id="PF13579"/>
    </source>
</evidence>
<feature type="domain" description="Glycosyl transferase family 1" evidence="1">
    <location>
        <begin position="212"/>
        <end position="383"/>
    </location>
</feature>
<dbReference type="Pfam" id="PF00534">
    <property type="entry name" value="Glycos_transf_1"/>
    <property type="match status" value="1"/>
</dbReference>